<keyword evidence="1" id="KW-0677">Repeat</keyword>
<feature type="repeat" description="TPR" evidence="3">
    <location>
        <begin position="67"/>
        <end position="100"/>
    </location>
</feature>
<dbReference type="InterPro" id="IPR011990">
    <property type="entry name" value="TPR-like_helical_dom_sf"/>
</dbReference>
<dbReference type="Pfam" id="PF13181">
    <property type="entry name" value="TPR_8"/>
    <property type="match status" value="1"/>
</dbReference>
<keyword evidence="5" id="KW-1185">Reference proteome</keyword>
<evidence type="ECO:0000256" key="2">
    <source>
        <dbReference type="ARBA" id="ARBA00022803"/>
    </source>
</evidence>
<dbReference type="SUPFAM" id="SSF48452">
    <property type="entry name" value="TPR-like"/>
    <property type="match status" value="2"/>
</dbReference>
<dbReference type="Proteomes" id="UP001060919">
    <property type="component" value="Chromosome"/>
</dbReference>
<dbReference type="InterPro" id="IPR050498">
    <property type="entry name" value="Ycf3"/>
</dbReference>
<dbReference type="Pfam" id="PF07719">
    <property type="entry name" value="TPR_2"/>
    <property type="match status" value="1"/>
</dbReference>
<dbReference type="AlphaFoldDB" id="A0A915VMJ4"/>
<accession>A0A915VMJ4</accession>
<dbReference type="InterPro" id="IPR013105">
    <property type="entry name" value="TPR_2"/>
</dbReference>
<name>A0A915VMJ4_9BACT</name>
<dbReference type="PANTHER" id="PTHR44858:SF1">
    <property type="entry name" value="UDP-N-ACETYLGLUCOSAMINE--PEPTIDE N-ACETYLGLUCOSAMINYLTRANSFERASE SPINDLY-RELATED"/>
    <property type="match status" value="1"/>
</dbReference>
<proteinExistence type="predicted"/>
<dbReference type="PANTHER" id="PTHR44858">
    <property type="entry name" value="TETRATRICOPEPTIDE REPEAT PROTEIN 6"/>
    <property type="match status" value="1"/>
</dbReference>
<evidence type="ECO:0000256" key="3">
    <source>
        <dbReference type="PROSITE-ProRule" id="PRU00339"/>
    </source>
</evidence>
<feature type="repeat" description="TPR" evidence="3">
    <location>
        <begin position="255"/>
        <end position="288"/>
    </location>
</feature>
<feature type="repeat" description="TPR" evidence="3">
    <location>
        <begin position="101"/>
        <end position="134"/>
    </location>
</feature>
<dbReference type="KEGG" id="aup:AsAng_0002840"/>
<feature type="repeat" description="TPR" evidence="3">
    <location>
        <begin position="289"/>
        <end position="322"/>
    </location>
</feature>
<dbReference type="Gene3D" id="1.25.40.10">
    <property type="entry name" value="Tetratricopeptide repeat domain"/>
    <property type="match status" value="5"/>
</dbReference>
<keyword evidence="2 3" id="KW-0802">TPR repeat</keyword>
<sequence length="387" mass="45067">MSYFDSFFRPSPMGVRQEYSIEDLFIPVMQKGYEKTEYEIVISYRDESLKETLRNCKFALYEYPDGGNIYYVRGSVYEDLGELTKAISDFEKYCSYFPDRHNGYFKLGVCYEALKKYPEAINYYKKSIECWKQYKNSIPRVKRANYIFSNIESSYNNLGVCLANSRDVVGAIRACNRAIHHNIDYPNAYYLKGVLMWKIGAEESDYNLFYMGIEGLKDAANLGAQPAKNIISQYNLQHHIDNSPMKATSTQNKKAYNYYKQGLEMYFFQDFSEAEFYYSQALIVDPNFSDVYRDRGALYDDLNKYQEAMKDYNKGIELAPNDPTLYCNRGSLLLKVNFTHKAIVDYNKAIQLLPSFALAYKMRAKAKEEIGDITGAQQDYYLAQKYS</sequence>
<dbReference type="PROSITE" id="PS50005">
    <property type="entry name" value="TPR"/>
    <property type="match status" value="5"/>
</dbReference>
<dbReference type="InterPro" id="IPR019734">
    <property type="entry name" value="TPR_rpt"/>
</dbReference>
<evidence type="ECO:0000256" key="1">
    <source>
        <dbReference type="ARBA" id="ARBA00022737"/>
    </source>
</evidence>
<evidence type="ECO:0000313" key="5">
    <source>
        <dbReference type="Proteomes" id="UP001060919"/>
    </source>
</evidence>
<protein>
    <submittedName>
        <fullName evidence="4">Tetratricopeptide repeat protein</fullName>
    </submittedName>
</protein>
<dbReference type="Pfam" id="PF13414">
    <property type="entry name" value="TPR_11"/>
    <property type="match status" value="1"/>
</dbReference>
<evidence type="ECO:0000313" key="4">
    <source>
        <dbReference type="EMBL" id="BDS09580.1"/>
    </source>
</evidence>
<gene>
    <name evidence="4" type="ORF">AsAng_0002840</name>
</gene>
<reference evidence="4" key="1">
    <citation type="submission" date="2022-09" db="EMBL/GenBank/DDBJ databases">
        <title>Aureispira anguillicida sp. nov., isolated from Leptocephalus of Japanese eel Anguilla japonica.</title>
        <authorList>
            <person name="Yuasa K."/>
            <person name="Mekata T."/>
            <person name="Ikunari K."/>
        </authorList>
    </citation>
    <scope>NUCLEOTIDE SEQUENCE</scope>
    <source>
        <strain evidence="4">EL160426</strain>
    </source>
</reference>
<dbReference type="SMART" id="SM00028">
    <property type="entry name" value="TPR"/>
    <property type="match status" value="6"/>
</dbReference>
<dbReference type="RefSeq" id="WP_264790955.1">
    <property type="nucleotide sequence ID" value="NZ_AP026867.1"/>
</dbReference>
<feature type="repeat" description="TPR" evidence="3">
    <location>
        <begin position="323"/>
        <end position="356"/>
    </location>
</feature>
<dbReference type="EMBL" id="AP026867">
    <property type="protein sequence ID" value="BDS09580.1"/>
    <property type="molecule type" value="Genomic_DNA"/>
</dbReference>
<dbReference type="PROSITE" id="PS50293">
    <property type="entry name" value="TPR_REGION"/>
    <property type="match status" value="1"/>
</dbReference>
<organism evidence="4 5">
    <name type="scientific">Aureispira anguillae</name>
    <dbReference type="NCBI Taxonomy" id="2864201"/>
    <lineage>
        <taxon>Bacteria</taxon>
        <taxon>Pseudomonadati</taxon>
        <taxon>Bacteroidota</taxon>
        <taxon>Saprospiria</taxon>
        <taxon>Saprospirales</taxon>
        <taxon>Saprospiraceae</taxon>
        <taxon>Aureispira</taxon>
    </lineage>
</organism>